<keyword evidence="2" id="KW-0472">Membrane</keyword>
<feature type="compositionally biased region" description="Polar residues" evidence="1">
    <location>
        <begin position="681"/>
        <end position="699"/>
    </location>
</feature>
<evidence type="ECO:0000313" key="4">
    <source>
        <dbReference type="EMBL" id="CCD19279.1"/>
    </source>
</evidence>
<evidence type="ECO:0000256" key="2">
    <source>
        <dbReference type="SAM" id="Phobius"/>
    </source>
</evidence>
<protein>
    <submittedName>
        <fullName evidence="4">BarP-like protein, putative</fullName>
    </submittedName>
</protein>
<keyword evidence="2" id="KW-1133">Transmembrane helix</keyword>
<feature type="transmembrane region" description="Helical" evidence="2">
    <location>
        <begin position="721"/>
        <end position="744"/>
    </location>
</feature>
<name>F9WP06_TRYVY</name>
<gene>
    <name evidence="4" type="ORF">TvY486_0019700</name>
</gene>
<feature type="domain" description="Trypanosoma glutamic acid/alanine-rich protein" evidence="3">
    <location>
        <begin position="469"/>
        <end position="652"/>
    </location>
</feature>
<dbReference type="InterPro" id="IPR031987">
    <property type="entry name" value="GARP"/>
</dbReference>
<evidence type="ECO:0000313" key="5">
    <source>
        <dbReference type="Proteomes" id="UP000009027"/>
    </source>
</evidence>
<sequence>MFFSHFALNSSQRSKMNVATQQTIEKHICWHREILKHMGRRGVGSASQNMYTSESSDVLRIGEAQLMAGNESVVRWAESASKLFSREAMEVHHAAGAFVRHVVEERAAEMEKQLNVTTRAYVWKDETQKAELINKHVNDVLNFLNGTQLVGAQEGLKNVTAPVVAALTALNTLKETTAAIKSDVVAAAQDVVCRAKTYSGVLRERFGEMESRLSDSKVEVDKREDMLDIVKSLVTSVRAVTGEAQASILKPKVGEGPSAEEAGCMRTEDGSVSGSEVSSIPLQTTGEARRVLESARDAIKQAAAEGTEAAAAVRAAEAIHLEATGAIGEATGVSGLIAANVSVLSDELGSVVRELNFSEIKEVPQNCPRIEGMPHLQLGALQAHIDSDLEGFPNMIKVKDRLSSLAADLVKLNVCLESTEMKNKMVLSSLRAATEHASKANQHHAVAMGAIHAARGHLSQHGEQHGDGQARIVCTLMKQLHGVRRDLIQVMQGVTSNERNASDASQMAVDAATSVAGTKGDDKRLEEVVAAAIKSREESRRMTEDIQRAKNSIDADVQGITLYLVFLKSILLDITKGDNEYTKDMIDACDKSSENVTEHSMRAALDEYLRLKKFVVVRQIRERVGDVTTDLVKFRQLGEITNLRAQRVASYANESMRAANEIKGSADAVVAGADPKDSEGTELTSGIRSSSVNTSLTHNTSHSANALPHVVNGNLNGNTNLFMWLVVIGTSFLFLAAVFIISLWRQKTVKEASPSPDFSPAPQDLQSLCHSFVQETGDAHDYDGFGSEDNESFKFSCDEFGFSPSRY</sequence>
<dbReference type="Pfam" id="PF16731">
    <property type="entry name" value="GARP"/>
    <property type="match status" value="1"/>
</dbReference>
<dbReference type="VEuPathDB" id="TriTrypDB:TvY486_0019700"/>
<dbReference type="Gene3D" id="1.20.1260.80">
    <property type="match status" value="1"/>
</dbReference>
<reference evidence="4 5" key="1">
    <citation type="journal article" date="2012" name="Proc. Natl. Acad. Sci. U.S.A.">
        <title>Antigenic diversity is generated by distinct evolutionary mechanisms in African trypanosome species.</title>
        <authorList>
            <person name="Jackson A.P."/>
            <person name="Berry A."/>
            <person name="Aslett M."/>
            <person name="Allison H.C."/>
            <person name="Burton P."/>
            <person name="Vavrova-Anderson J."/>
            <person name="Brown R."/>
            <person name="Browne H."/>
            <person name="Corton N."/>
            <person name="Hauser H."/>
            <person name="Gamble J."/>
            <person name="Gilderthorp R."/>
            <person name="Marcello L."/>
            <person name="McQuillan J."/>
            <person name="Otto T.D."/>
            <person name="Quail M.A."/>
            <person name="Sanders M.J."/>
            <person name="van Tonder A."/>
            <person name="Ginger M.L."/>
            <person name="Field M.C."/>
            <person name="Barry J.D."/>
            <person name="Hertz-Fowler C."/>
            <person name="Berriman M."/>
        </authorList>
    </citation>
    <scope>NUCLEOTIDE SEQUENCE</scope>
    <source>
        <strain evidence="4 5">Y486</strain>
    </source>
</reference>
<keyword evidence="5" id="KW-1185">Reference proteome</keyword>
<evidence type="ECO:0000256" key="1">
    <source>
        <dbReference type="SAM" id="MobiDB-lite"/>
    </source>
</evidence>
<feature type="region of interest" description="Disordered" evidence="1">
    <location>
        <begin position="670"/>
        <end position="699"/>
    </location>
</feature>
<dbReference type="Proteomes" id="UP000009027">
    <property type="component" value="Unassembled WGS sequence"/>
</dbReference>
<dbReference type="EMBL" id="CAEX01003090">
    <property type="protein sequence ID" value="CCD19279.1"/>
    <property type="molecule type" value="Genomic_DNA"/>
</dbReference>
<evidence type="ECO:0000259" key="3">
    <source>
        <dbReference type="Pfam" id="PF16731"/>
    </source>
</evidence>
<accession>F9WP06</accession>
<dbReference type="AlphaFoldDB" id="F9WP06"/>
<keyword evidence="2" id="KW-0812">Transmembrane</keyword>
<organism evidence="4 5">
    <name type="scientific">Trypanosoma vivax (strain Y486)</name>
    <dbReference type="NCBI Taxonomy" id="1055687"/>
    <lineage>
        <taxon>Eukaryota</taxon>
        <taxon>Discoba</taxon>
        <taxon>Euglenozoa</taxon>
        <taxon>Kinetoplastea</taxon>
        <taxon>Metakinetoplastina</taxon>
        <taxon>Trypanosomatida</taxon>
        <taxon>Trypanosomatidae</taxon>
        <taxon>Trypanosoma</taxon>
        <taxon>Duttonella</taxon>
    </lineage>
</organism>
<proteinExistence type="predicted"/>